<dbReference type="Bgee" id="ENSCSAG00000018397">
    <property type="expression patterns" value="Expressed in blood"/>
</dbReference>
<comment type="similarity">
    <text evidence="1">Belongs to the small GTPase superfamily. Rab family.</text>
</comment>
<dbReference type="AlphaFoldDB" id="A0A0D9S0L3"/>
<evidence type="ECO:0000256" key="1">
    <source>
        <dbReference type="ARBA" id="ARBA00006270"/>
    </source>
</evidence>
<dbReference type="InterPro" id="IPR027417">
    <property type="entry name" value="P-loop_NTPase"/>
</dbReference>
<keyword evidence="5" id="KW-1185">Reference proteome</keyword>
<protein>
    <recommendedName>
        <fullName evidence="6">Intraflagellar transport 22</fullName>
    </recommendedName>
</protein>
<dbReference type="PANTHER" id="PTHR24073">
    <property type="entry name" value="DRAB5-RELATED"/>
    <property type="match status" value="1"/>
</dbReference>
<reference evidence="4" key="2">
    <citation type="submission" date="2025-09" db="UniProtKB">
        <authorList>
            <consortium name="Ensembl"/>
        </authorList>
    </citation>
    <scope>IDENTIFICATION</scope>
</reference>
<accession>A0A0D9S0L3</accession>
<dbReference type="eggNOG" id="ENOG502RXD4">
    <property type="taxonomic scope" value="Eukaryota"/>
</dbReference>
<evidence type="ECO:0000313" key="5">
    <source>
        <dbReference type="Proteomes" id="UP000029965"/>
    </source>
</evidence>
<organism evidence="4 5">
    <name type="scientific">Chlorocebus sabaeus</name>
    <name type="common">Green monkey</name>
    <name type="synonym">Simia sabaea</name>
    <dbReference type="NCBI Taxonomy" id="60711"/>
    <lineage>
        <taxon>Eukaryota</taxon>
        <taxon>Metazoa</taxon>
        <taxon>Chordata</taxon>
        <taxon>Craniata</taxon>
        <taxon>Vertebrata</taxon>
        <taxon>Euteleostomi</taxon>
        <taxon>Mammalia</taxon>
        <taxon>Eutheria</taxon>
        <taxon>Euarchontoglires</taxon>
        <taxon>Primates</taxon>
        <taxon>Haplorrhini</taxon>
        <taxon>Catarrhini</taxon>
        <taxon>Cercopithecidae</taxon>
        <taxon>Cercopithecinae</taxon>
        <taxon>Chlorocebus</taxon>
    </lineage>
</organism>
<dbReference type="SUPFAM" id="SSF52540">
    <property type="entry name" value="P-loop containing nucleoside triphosphate hydrolases"/>
    <property type="match status" value="1"/>
</dbReference>
<dbReference type="Pfam" id="PF08477">
    <property type="entry name" value="Roc"/>
    <property type="match status" value="1"/>
</dbReference>
<keyword evidence="3" id="KW-0342">GTP-binding</keyword>
<dbReference type="GO" id="GO:0005525">
    <property type="term" value="F:GTP binding"/>
    <property type="evidence" value="ECO:0007669"/>
    <property type="project" value="UniProtKB-KW"/>
</dbReference>
<dbReference type="GeneTree" id="ENSGT00940000167219"/>
<dbReference type="Proteomes" id="UP000029965">
    <property type="component" value="Unplaced"/>
</dbReference>
<evidence type="ECO:0000313" key="4">
    <source>
        <dbReference type="Ensembl" id="ENSCSAP00000014402.1"/>
    </source>
</evidence>
<dbReference type="STRING" id="60711.ENSCSAP00000014402"/>
<name>A0A0D9S0L3_CHLSB</name>
<dbReference type="Gene3D" id="3.40.50.300">
    <property type="entry name" value="P-loop containing nucleotide triphosphate hydrolases"/>
    <property type="match status" value="1"/>
</dbReference>
<evidence type="ECO:0000256" key="3">
    <source>
        <dbReference type="ARBA" id="ARBA00023134"/>
    </source>
</evidence>
<evidence type="ECO:0000256" key="2">
    <source>
        <dbReference type="ARBA" id="ARBA00022741"/>
    </source>
</evidence>
<dbReference type="OMA" id="KYRDCWP"/>
<sequence>MLKAKILFVGLSQSGKTVLANVLTESSDITEYSPTQGVSVVVCTYNPSYVRRLRHENCLNLGDVGFSERFESCWPALMKDAHGVVIVFSADIPSHRKEMEMWYSCFVQQQSLQDTQCMLIAHHKPGSGDDKGSRSL</sequence>
<proteinExistence type="inferred from homology"/>
<dbReference type="Ensembl" id="ENSCSAT00000016496.1">
    <property type="protein sequence ID" value="ENSCSAP00000014402.1"/>
    <property type="gene ID" value="ENSCSAG00000018397.1"/>
</dbReference>
<dbReference type="jPOST" id="A0A0D9S0L3"/>
<evidence type="ECO:0008006" key="6">
    <source>
        <dbReference type="Google" id="ProtNLM"/>
    </source>
</evidence>
<keyword evidence="2" id="KW-0547">Nucleotide-binding</keyword>
<reference evidence="4" key="1">
    <citation type="submission" date="2025-08" db="UniProtKB">
        <authorList>
            <consortium name="Ensembl"/>
        </authorList>
    </citation>
    <scope>IDENTIFICATION</scope>
</reference>